<dbReference type="SUPFAM" id="SSF53098">
    <property type="entry name" value="Ribonuclease H-like"/>
    <property type="match status" value="1"/>
</dbReference>
<proteinExistence type="predicted"/>
<dbReference type="InterPro" id="IPR012337">
    <property type="entry name" value="RNaseH-like_sf"/>
</dbReference>
<dbReference type="GO" id="GO:0003676">
    <property type="term" value="F:nucleic acid binding"/>
    <property type="evidence" value="ECO:0007669"/>
    <property type="project" value="InterPro"/>
</dbReference>
<sequence length="1420" mass="162223">MTDSTDRAHNMVSEVGFVPAPPFPSMNFTGNLAENFKTWVQRFRIYLEANGLDEVGEKRKISILLNCIGEKGIEIYNTFNTSSAEKLDTVIEKFKEYFNPKRSLTILRHEFFTATQNGLRLEDYFTKVINIGRECELGDLRESHTVHRIISGLDVKYNNLKTKLMSEDDSKLSIDYIMKFLLSAEASRIYLQNEEQRNSHQTMDTNETEVLYSSDKYKKRPNQIKKLVRSCRNCGQTHQINQCPAYGKTCYHCQKMNHFSKLCRSSQVQRKQVNVAETLNEADEASPDFFIGVLTTTGNEIVQDFEINNKKILVKMDTGAACNIIGKEVCKMLGVKKSEIHSCNKKVIQLDGKSVSVCGMCTLEIIHPNKNKYKVQFIILQGEVPTLLGCRTCLEHNFVAANTDLVNVNNVSCSTNDNVSELIGNIKNNYSELFDGGLGCLPGTVKIQLSDDAVPVIQAARRVPFSLLPELREELARMEKLEVIVKVDKPTKWVNNLVLVRKPNNKLRICLDPRALNKYVIQPKFQLPTLDEMKSRMQNAKYFALLDASNGFWMLNLDEQSSDLCTFITPFGRYKFKRLPFGISSAPEEFSRIITQMFENVEGVIPYIDDLCIWAESIDELNERINKVLNIASKNGIKFNERKCKLFVSELLFVGHLFTANGVSPDPSKVRAVMDMEQPKCRKDLERFLGMCNYLSRFIPNYSNLIEPLRILMKKDVVFAWDSNQEQSFSMLKQALCNSPCLAYFNTNQDIVLSVDSSSTAMGAVVMQSGRPIAFGSRALTNTEQNYCQLEKEMLAIVFGCYKMHQYTYGRKVHVESDHKPLETLFKKPLYKVPARLQRMMLAVQGYNLDVKYKPGKQLLIADTLSRSCPKNVECKLTDLNEGIVCHVKLHRDSLPISKAQLIKIQSATQSDPTLQTVMYFVKNGWPKNFKDLDHNVKQFWTFRDELGLIDGIILKSNLIVIPESLRKDMLHNIHQGHAGLSTCKIRARSCVFWPEINKDLEVYVRQCTPCAKYRPNIQKEPLIHHTVEKIPWHKIGIDICTLDKTDFLILVDYYSKFLEVCKLDNLSSECVITNCKSIFARHGIPAYVVTDPGTQFTSEQFKKFANVYNFIHVKTSPKHSQSNGQSESGVKIFKNIMKKCTEDGSDPYLGLLNYRNTPKLYMPSPAQLLYSRNLNSLLPFSKNKLKPKIMSYGVKYDNHIKNVKNYYDKNAKPLSELNIGQKVFFKKTLDSNWIKGTILKKCDEPRSYLVVDEKGIAYRRNRKYLMPYIEPKNYSVNEKTNINNIDRFGDYGPDVSLPNKVVSVPESNVMSGPDNEYLRNVFTDNIVKEQNDTDVCVERNIVHLEDNVVSGDCSTLSDECVVIGKNTVNLEYRDVNKDISSISSGCAIEVPTIIKSRKGRVITKPRRFKDYVDFHSESD</sequence>
<accession>A0A8S1BCB8</accession>
<dbReference type="OrthoDB" id="2286242at2759"/>
<dbReference type="InterPro" id="IPR000477">
    <property type="entry name" value="RT_dom"/>
</dbReference>
<dbReference type="InterPro" id="IPR036397">
    <property type="entry name" value="RNaseH_sf"/>
</dbReference>
<dbReference type="EMBL" id="CADEBC010000591">
    <property type="protein sequence ID" value="CAB3257517.1"/>
    <property type="molecule type" value="Genomic_DNA"/>
</dbReference>
<dbReference type="CDD" id="cd01647">
    <property type="entry name" value="RT_LTR"/>
    <property type="match status" value="1"/>
</dbReference>
<evidence type="ECO:0000313" key="5">
    <source>
        <dbReference type="Proteomes" id="UP000494106"/>
    </source>
</evidence>
<evidence type="ECO:0000259" key="3">
    <source>
        <dbReference type="PROSITE" id="PS50994"/>
    </source>
</evidence>
<feature type="domain" description="Reverse transcriptase" evidence="2">
    <location>
        <begin position="481"/>
        <end position="658"/>
    </location>
</feature>
<dbReference type="InterPro" id="IPR001584">
    <property type="entry name" value="Integrase_cat-core"/>
</dbReference>
<dbReference type="SUPFAM" id="SSF56672">
    <property type="entry name" value="DNA/RNA polymerases"/>
    <property type="match status" value="1"/>
</dbReference>
<reference evidence="4 5" key="1">
    <citation type="submission" date="2020-04" db="EMBL/GenBank/DDBJ databases">
        <authorList>
            <person name="Wallbank WR R."/>
            <person name="Pardo Diaz C."/>
            <person name="Kozak K."/>
            <person name="Martin S."/>
            <person name="Jiggins C."/>
            <person name="Moest M."/>
            <person name="Warren A I."/>
            <person name="Byers J.R.P. K."/>
            <person name="Montejo-Kovacevich G."/>
            <person name="Yen C E."/>
        </authorList>
    </citation>
    <scope>NUCLEOTIDE SEQUENCE [LARGE SCALE GENOMIC DNA]</scope>
</reference>
<evidence type="ECO:0000313" key="4">
    <source>
        <dbReference type="EMBL" id="CAB3257517.1"/>
    </source>
</evidence>
<dbReference type="Pfam" id="PF17921">
    <property type="entry name" value="Integrase_H2C2"/>
    <property type="match status" value="1"/>
</dbReference>
<dbReference type="InterPro" id="IPR041588">
    <property type="entry name" value="Integrase_H2C2"/>
</dbReference>
<evidence type="ECO:0000256" key="1">
    <source>
        <dbReference type="ARBA" id="ARBA00012493"/>
    </source>
</evidence>
<dbReference type="GO" id="GO:0015074">
    <property type="term" value="P:DNA integration"/>
    <property type="evidence" value="ECO:0007669"/>
    <property type="project" value="InterPro"/>
</dbReference>
<evidence type="ECO:0000259" key="2">
    <source>
        <dbReference type="PROSITE" id="PS50878"/>
    </source>
</evidence>
<dbReference type="Gene3D" id="3.10.10.10">
    <property type="entry name" value="HIV Type 1 Reverse Transcriptase, subunit A, domain 1"/>
    <property type="match status" value="1"/>
</dbReference>
<dbReference type="Gene3D" id="3.30.70.270">
    <property type="match status" value="2"/>
</dbReference>
<comment type="caution">
    <text evidence="4">The sequence shown here is derived from an EMBL/GenBank/DDBJ whole genome shotgun (WGS) entry which is preliminary data.</text>
</comment>
<dbReference type="InterPro" id="IPR050951">
    <property type="entry name" value="Retrovirus_Pol_polyprotein"/>
</dbReference>
<keyword evidence="5" id="KW-1185">Reference proteome</keyword>
<feature type="domain" description="Integrase catalytic" evidence="3">
    <location>
        <begin position="1028"/>
        <end position="1196"/>
    </location>
</feature>
<dbReference type="FunFam" id="3.30.70.270:FF:000026">
    <property type="entry name" value="Transposon Ty3-G Gag-Pol polyprotein"/>
    <property type="match status" value="1"/>
</dbReference>
<dbReference type="PROSITE" id="PS50994">
    <property type="entry name" value="INTEGRASE"/>
    <property type="match status" value="1"/>
</dbReference>
<gene>
    <name evidence="4" type="ORF">APLA_LOCUS16035</name>
</gene>
<dbReference type="CDD" id="cd09274">
    <property type="entry name" value="RNase_HI_RT_Ty3"/>
    <property type="match status" value="1"/>
</dbReference>
<dbReference type="PANTHER" id="PTHR37984:SF8">
    <property type="entry name" value="CCHC-TYPE DOMAIN-CONTAINING PROTEIN"/>
    <property type="match status" value="1"/>
</dbReference>
<protein>
    <recommendedName>
        <fullName evidence="1">RNA-directed DNA polymerase</fullName>
        <ecNumber evidence="1">2.7.7.49</ecNumber>
    </recommendedName>
</protein>
<dbReference type="GO" id="GO:0042575">
    <property type="term" value="C:DNA polymerase complex"/>
    <property type="evidence" value="ECO:0007669"/>
    <property type="project" value="UniProtKB-ARBA"/>
</dbReference>
<name>A0A8S1BCB8_ARCPL</name>
<dbReference type="InterPro" id="IPR043502">
    <property type="entry name" value="DNA/RNA_pol_sf"/>
</dbReference>
<dbReference type="GO" id="GO:0003964">
    <property type="term" value="F:RNA-directed DNA polymerase activity"/>
    <property type="evidence" value="ECO:0007669"/>
    <property type="project" value="UniProtKB-EC"/>
</dbReference>
<dbReference type="PROSITE" id="PS50878">
    <property type="entry name" value="RT_POL"/>
    <property type="match status" value="1"/>
</dbReference>
<dbReference type="Pfam" id="PF00078">
    <property type="entry name" value="RVT_1"/>
    <property type="match status" value="1"/>
</dbReference>
<organism evidence="4 5">
    <name type="scientific">Arctia plantaginis</name>
    <name type="common">Wood tiger moth</name>
    <name type="synonym">Phalaena plantaginis</name>
    <dbReference type="NCBI Taxonomy" id="874455"/>
    <lineage>
        <taxon>Eukaryota</taxon>
        <taxon>Metazoa</taxon>
        <taxon>Ecdysozoa</taxon>
        <taxon>Arthropoda</taxon>
        <taxon>Hexapoda</taxon>
        <taxon>Insecta</taxon>
        <taxon>Pterygota</taxon>
        <taxon>Neoptera</taxon>
        <taxon>Endopterygota</taxon>
        <taxon>Lepidoptera</taxon>
        <taxon>Glossata</taxon>
        <taxon>Ditrysia</taxon>
        <taxon>Noctuoidea</taxon>
        <taxon>Erebidae</taxon>
        <taxon>Arctiinae</taxon>
        <taxon>Arctia</taxon>
    </lineage>
</organism>
<dbReference type="GO" id="GO:0008270">
    <property type="term" value="F:zinc ion binding"/>
    <property type="evidence" value="ECO:0007669"/>
    <property type="project" value="InterPro"/>
</dbReference>
<dbReference type="Proteomes" id="UP000494106">
    <property type="component" value="Unassembled WGS sequence"/>
</dbReference>
<dbReference type="Gene3D" id="3.30.420.10">
    <property type="entry name" value="Ribonuclease H-like superfamily/Ribonuclease H"/>
    <property type="match status" value="1"/>
</dbReference>
<dbReference type="SMART" id="SM00343">
    <property type="entry name" value="ZnF_C2HC"/>
    <property type="match status" value="2"/>
</dbReference>
<dbReference type="Gene3D" id="2.40.70.10">
    <property type="entry name" value="Acid Proteases"/>
    <property type="match status" value="1"/>
</dbReference>
<dbReference type="InterPro" id="IPR043128">
    <property type="entry name" value="Rev_trsase/Diguanyl_cyclase"/>
</dbReference>
<dbReference type="FunFam" id="1.10.340.70:FF:000003">
    <property type="entry name" value="Protein CBG25708"/>
    <property type="match status" value="1"/>
</dbReference>
<dbReference type="InterPro" id="IPR001878">
    <property type="entry name" value="Znf_CCHC"/>
</dbReference>
<dbReference type="InterPro" id="IPR021109">
    <property type="entry name" value="Peptidase_aspartic_dom_sf"/>
</dbReference>
<dbReference type="Pfam" id="PF17919">
    <property type="entry name" value="RT_RNaseH_2"/>
    <property type="match status" value="1"/>
</dbReference>
<dbReference type="InterPro" id="IPR041577">
    <property type="entry name" value="RT_RNaseH_2"/>
</dbReference>
<dbReference type="FunFam" id="3.30.420.10:FF:000063">
    <property type="entry name" value="Retrovirus-related Pol polyprotein from transposon 297-like Protein"/>
    <property type="match status" value="1"/>
</dbReference>
<dbReference type="Gene3D" id="4.10.60.10">
    <property type="entry name" value="Zinc finger, CCHC-type"/>
    <property type="match status" value="1"/>
</dbReference>
<dbReference type="Gene3D" id="1.10.340.70">
    <property type="match status" value="1"/>
</dbReference>
<dbReference type="EC" id="2.7.7.49" evidence="1"/>
<dbReference type="PANTHER" id="PTHR37984">
    <property type="entry name" value="PROTEIN CBG26694"/>
    <property type="match status" value="1"/>
</dbReference>